<comment type="caution">
    <text evidence="3">The sequence shown here is derived from an EMBL/GenBank/DDBJ whole genome shotgun (WGS) entry which is preliminary data.</text>
</comment>
<dbReference type="SUPFAM" id="SSF51182">
    <property type="entry name" value="RmlC-like cupins"/>
    <property type="match status" value="1"/>
</dbReference>
<keyword evidence="1" id="KW-0863">Zinc-finger</keyword>
<dbReference type="Proteomes" id="UP000308549">
    <property type="component" value="Unassembled WGS sequence"/>
</dbReference>
<accession>A0A4U0TKH8</accession>
<dbReference type="OrthoDB" id="9976870at2759"/>
<dbReference type="InterPro" id="IPR001841">
    <property type="entry name" value="Znf_RING"/>
</dbReference>
<keyword evidence="4" id="KW-1185">Reference proteome</keyword>
<dbReference type="Gene3D" id="3.30.40.10">
    <property type="entry name" value="Zinc/RING finger domain, C3HC4 (zinc finger)"/>
    <property type="match status" value="1"/>
</dbReference>
<keyword evidence="1" id="KW-0862">Zinc</keyword>
<dbReference type="InterPro" id="IPR014710">
    <property type="entry name" value="RmlC-like_jellyroll"/>
</dbReference>
<keyword evidence="1" id="KW-0479">Metal-binding</keyword>
<dbReference type="GO" id="GO:0008270">
    <property type="term" value="F:zinc ion binding"/>
    <property type="evidence" value="ECO:0007669"/>
    <property type="project" value="UniProtKB-KW"/>
</dbReference>
<proteinExistence type="predicted"/>
<evidence type="ECO:0000256" key="1">
    <source>
        <dbReference type="PROSITE-ProRule" id="PRU00175"/>
    </source>
</evidence>
<evidence type="ECO:0000259" key="2">
    <source>
        <dbReference type="PROSITE" id="PS50089"/>
    </source>
</evidence>
<dbReference type="InterPro" id="IPR013083">
    <property type="entry name" value="Znf_RING/FYVE/PHD"/>
</dbReference>
<gene>
    <name evidence="3" type="ORF">B0A50_08314</name>
</gene>
<name>A0A4U0TKH8_9PEZI</name>
<reference evidence="3 4" key="1">
    <citation type="submission" date="2017-03" db="EMBL/GenBank/DDBJ databases">
        <title>Genomes of endolithic fungi from Antarctica.</title>
        <authorList>
            <person name="Coleine C."/>
            <person name="Masonjones S."/>
            <person name="Stajich J.E."/>
        </authorList>
    </citation>
    <scope>NUCLEOTIDE SEQUENCE [LARGE SCALE GENOMIC DNA]</scope>
    <source>
        <strain evidence="3 4">CCFEE 6315</strain>
    </source>
</reference>
<protein>
    <recommendedName>
        <fullName evidence="2">RING-type domain-containing protein</fullName>
    </recommendedName>
</protein>
<dbReference type="Gene3D" id="2.60.120.10">
    <property type="entry name" value="Jelly Rolls"/>
    <property type="match status" value="1"/>
</dbReference>
<dbReference type="PROSITE" id="PS50089">
    <property type="entry name" value="ZF_RING_2"/>
    <property type="match status" value="1"/>
</dbReference>
<organism evidence="3 4">
    <name type="scientific">Salinomyces thailandicus</name>
    <dbReference type="NCBI Taxonomy" id="706561"/>
    <lineage>
        <taxon>Eukaryota</taxon>
        <taxon>Fungi</taxon>
        <taxon>Dikarya</taxon>
        <taxon>Ascomycota</taxon>
        <taxon>Pezizomycotina</taxon>
        <taxon>Dothideomycetes</taxon>
        <taxon>Dothideomycetidae</taxon>
        <taxon>Mycosphaerellales</taxon>
        <taxon>Teratosphaeriaceae</taxon>
        <taxon>Salinomyces</taxon>
    </lineage>
</organism>
<sequence length="583" mass="65379">MPTTAAPNFHVRRSQVADDKELIQYNGIRSTKWITPPEGNSVLEIQTTHRPTEIQQIPPDRNFLTPPYHWHWYQDEFFNVREGRYIFTLEGKDFVVSASDPQPVHIPVRARHTFRADHTYTGGPCTIEITTKISPRSPETDPEAEGASERFFRNLYQYLDDCWLQGQQPALPQLLLQLDSAEVSLALPGPAWLAHPISYAVGVVVGRWYGGQSTMASQNTNVLPTVEEAIQMLDRIRLVEEHEHTVNDPVSKSSESSTLPTWPDFQASLSTMEPAALPAIDADDSACPICLQNFDAASTIPIRLSCCRKLLCRACALEWFDPDTAATAKTCPHCRAQLYMPPLTLAVDLDFTRPTLAEQQTQEILDSAPLSRYEINSIHDRAEHFFRPTDSAAPATTYESLPQFMHLDHRDADFAALSAFPPLLQPTDACAALEILRLHLRQDWYALVDPTSPSNPEDAADPDHPSILTHPACAWIFREIFALLLEIERGRSYGTLVDFEKRVQDEFTHSATLQPEGKILVAEALRKGCWAFVQVVLRCATDGMVVGRDVAGWFEAEGPRMIGEAVVCEYSGQREDVLERAGY</sequence>
<feature type="domain" description="RING-type" evidence="2">
    <location>
        <begin position="287"/>
        <end position="335"/>
    </location>
</feature>
<dbReference type="EMBL" id="NAJL01000081">
    <property type="protein sequence ID" value="TKA22202.1"/>
    <property type="molecule type" value="Genomic_DNA"/>
</dbReference>
<evidence type="ECO:0000313" key="4">
    <source>
        <dbReference type="Proteomes" id="UP000308549"/>
    </source>
</evidence>
<evidence type="ECO:0000313" key="3">
    <source>
        <dbReference type="EMBL" id="TKA22202.1"/>
    </source>
</evidence>
<dbReference type="SUPFAM" id="SSF57850">
    <property type="entry name" value="RING/U-box"/>
    <property type="match status" value="1"/>
</dbReference>
<dbReference type="InterPro" id="IPR011051">
    <property type="entry name" value="RmlC_Cupin_sf"/>
</dbReference>
<dbReference type="AlphaFoldDB" id="A0A4U0TKH8"/>